<keyword evidence="2" id="KW-1185">Reference proteome</keyword>
<reference evidence="2" key="1">
    <citation type="journal article" date="2019" name="Int. J. Syst. Evol. Microbiol.">
        <title>The Global Catalogue of Microorganisms (GCM) 10K type strain sequencing project: providing services to taxonomists for standard genome sequencing and annotation.</title>
        <authorList>
            <consortium name="The Broad Institute Genomics Platform"/>
            <consortium name="The Broad Institute Genome Sequencing Center for Infectious Disease"/>
            <person name="Wu L."/>
            <person name="Ma J."/>
        </authorList>
    </citation>
    <scope>NUCLEOTIDE SEQUENCE [LARGE SCALE GENOMIC DNA]</scope>
    <source>
        <strain evidence="2">JCM 30742</strain>
    </source>
</reference>
<sequence length="813" mass="85395">MPSPFTYPGVYVTERPSGAQAVPAAATSIAVFVGMADIGPFEAPTRIQSLASYVRTFGETSAGEMADQVKQFFVNGGGDCYVMRIAQGARQSEIRLHNEDLTSNVKVLKVQARDAGIAGDRIRVEVDYATATPELTFNLTAYRSVVNSDGRFGRSDLETHTDLSMNPADARYVEMVVNAKSALIRVENLAAAPGATKTGGASIGGIFLRTADAHALADVRSVIDPTHNSFRISVNGRPPVTAVVDLDGLDDTNPHKHIETAILNAYLEQGSLPAGTLTVVTTKPAAAADLGQVLEVRSTEGAVVITSAATNDLAGMLMLGSPNGGVEFDAYSRLRPAPSGVISRLGSTANRPTSAWLDRLFALAVLPRNKVNRLVSLVDPGSSSSPYTGGIKIDGTGGDPIAHATLVAPLPTTALGSLEFLRAGLDAISAGIEAAVNRTTPGRWTAQRQGVRLVLRPATDLAAVASLDVEVKTEPTDLGAADGYLDRGTSDNLAAYTLGTAAVGGLQSGNLAGLDGTKPLPADYQAAFSAIESNIEIFNLMVLPRAVGQSDADRKAIWGAASAFCAAQRAILFVDPPSTWTTIELADKGASAIKTGVDTRNAVIFWPRVVVPSPLTSAGVTVDPSGTMAGLYARTDTRFGTWKAPAGLEATLTGVLRVEVPMSDAENGRINPKALNAIRVFPSGITSWGARTMVGANDTGNVDDKYINVRRTMLFIENSLYQGLRFAVFRSNAEPLWASIRLAAGSFMNGLMLQGAFASTTKSKAYYVLCDSTTTTPDDINLGIVNVLVGFAPNKPAEFVHLIVTQLAGQVEA</sequence>
<dbReference type="PANTHER" id="PTHR35861:SF1">
    <property type="entry name" value="PHAGE TAIL SHEATH PROTEIN"/>
    <property type="match status" value="1"/>
</dbReference>
<comment type="caution">
    <text evidence="1">The sequence shown here is derived from an EMBL/GenBank/DDBJ whole genome shotgun (WGS) entry which is preliminary data.</text>
</comment>
<dbReference type="RefSeq" id="WP_345151611.1">
    <property type="nucleotide sequence ID" value="NZ_BAABEO010000019.1"/>
</dbReference>
<accession>A0ABP7CEQ7</accession>
<proteinExistence type="predicted"/>
<dbReference type="InterPro" id="IPR052042">
    <property type="entry name" value="Tail_sheath_structural"/>
</dbReference>
<name>A0ABP7CEQ7_9MICC</name>
<dbReference type="Proteomes" id="UP001500752">
    <property type="component" value="Unassembled WGS sequence"/>
</dbReference>
<protein>
    <submittedName>
        <fullName evidence="1">Uncharacterized protein</fullName>
    </submittedName>
</protein>
<evidence type="ECO:0000313" key="1">
    <source>
        <dbReference type="EMBL" id="GAA3688976.1"/>
    </source>
</evidence>
<gene>
    <name evidence="1" type="ORF">GCM10023081_27920</name>
</gene>
<organism evidence="1 2">
    <name type="scientific">Arthrobacter ginkgonis</name>
    <dbReference type="NCBI Taxonomy" id="1630594"/>
    <lineage>
        <taxon>Bacteria</taxon>
        <taxon>Bacillati</taxon>
        <taxon>Actinomycetota</taxon>
        <taxon>Actinomycetes</taxon>
        <taxon>Micrococcales</taxon>
        <taxon>Micrococcaceae</taxon>
        <taxon>Arthrobacter</taxon>
    </lineage>
</organism>
<dbReference type="EMBL" id="BAABEO010000019">
    <property type="protein sequence ID" value="GAA3688976.1"/>
    <property type="molecule type" value="Genomic_DNA"/>
</dbReference>
<dbReference type="PANTHER" id="PTHR35861">
    <property type="match status" value="1"/>
</dbReference>
<evidence type="ECO:0000313" key="2">
    <source>
        <dbReference type="Proteomes" id="UP001500752"/>
    </source>
</evidence>
<dbReference type="Gene3D" id="3.40.50.11780">
    <property type="match status" value="2"/>
</dbReference>